<proteinExistence type="predicted"/>
<evidence type="ECO:0000313" key="2">
    <source>
        <dbReference type="Proteomes" id="UP000663844"/>
    </source>
</evidence>
<sequence>MLQVITDEKVQGNTKDISKAKYRLTRSDIVAQILYTNMFIYKVLLSIQISMQFISLLNFGGPEGSNVFYSERYETKRHPIAYLTFGAG</sequence>
<comment type="caution">
    <text evidence="1">The sequence shown here is derived from an EMBL/GenBank/DDBJ whole genome shotgun (WGS) entry which is preliminary data.</text>
</comment>
<protein>
    <submittedName>
        <fullName evidence="1">Uncharacterized protein</fullName>
    </submittedName>
</protein>
<name>A0A819JDP7_9BILA</name>
<dbReference type="EMBL" id="CAJOAZ010002468">
    <property type="protein sequence ID" value="CAF3931889.1"/>
    <property type="molecule type" value="Genomic_DNA"/>
</dbReference>
<dbReference type="Proteomes" id="UP000663844">
    <property type="component" value="Unassembled WGS sequence"/>
</dbReference>
<evidence type="ECO:0000313" key="1">
    <source>
        <dbReference type="EMBL" id="CAF3931889.1"/>
    </source>
</evidence>
<gene>
    <name evidence="1" type="ORF">OXD698_LOCUS25623</name>
</gene>
<organism evidence="1 2">
    <name type="scientific">Adineta steineri</name>
    <dbReference type="NCBI Taxonomy" id="433720"/>
    <lineage>
        <taxon>Eukaryota</taxon>
        <taxon>Metazoa</taxon>
        <taxon>Spiralia</taxon>
        <taxon>Gnathifera</taxon>
        <taxon>Rotifera</taxon>
        <taxon>Eurotatoria</taxon>
        <taxon>Bdelloidea</taxon>
        <taxon>Adinetida</taxon>
        <taxon>Adinetidae</taxon>
        <taxon>Adineta</taxon>
    </lineage>
</organism>
<accession>A0A819JDP7</accession>
<dbReference type="AlphaFoldDB" id="A0A819JDP7"/>
<reference evidence="1" key="1">
    <citation type="submission" date="2021-02" db="EMBL/GenBank/DDBJ databases">
        <authorList>
            <person name="Nowell W R."/>
        </authorList>
    </citation>
    <scope>NUCLEOTIDE SEQUENCE</scope>
</reference>